<reference evidence="4" key="1">
    <citation type="journal article" date="2016" name="Nat. Commun.">
        <title>The Gonium pectorale genome demonstrates co-option of cell cycle regulation during the evolution of multicellularity.</title>
        <authorList>
            <person name="Hanschen E.R."/>
            <person name="Marriage T.N."/>
            <person name="Ferris P.J."/>
            <person name="Hamaji T."/>
            <person name="Toyoda A."/>
            <person name="Fujiyama A."/>
            <person name="Neme R."/>
            <person name="Noguchi H."/>
            <person name="Minakuchi Y."/>
            <person name="Suzuki M."/>
            <person name="Kawai-Toyooka H."/>
            <person name="Smith D.R."/>
            <person name="Sparks H."/>
            <person name="Anderson J."/>
            <person name="Bakaric R."/>
            <person name="Luria V."/>
            <person name="Karger A."/>
            <person name="Kirschner M.W."/>
            <person name="Durand P.M."/>
            <person name="Michod R.E."/>
            <person name="Nozaki H."/>
            <person name="Olson B.J."/>
        </authorList>
    </citation>
    <scope>NUCLEOTIDE SEQUENCE [LARGE SCALE GENOMIC DNA]</scope>
    <source>
        <strain evidence="4">NIES-2863</strain>
    </source>
</reference>
<evidence type="ECO:0000259" key="2">
    <source>
        <dbReference type="PROSITE" id="PS51723"/>
    </source>
</evidence>
<dbReference type="PROSITE" id="PS51723">
    <property type="entry name" value="PEPTIDASE_M60"/>
    <property type="match status" value="1"/>
</dbReference>
<feature type="compositionally biased region" description="Low complexity" evidence="1">
    <location>
        <begin position="811"/>
        <end position="821"/>
    </location>
</feature>
<protein>
    <recommendedName>
        <fullName evidence="2">Peptidase M60 domain-containing protein</fullName>
    </recommendedName>
</protein>
<dbReference type="Pfam" id="PF13402">
    <property type="entry name" value="Peptidase_M60"/>
    <property type="match status" value="1"/>
</dbReference>
<dbReference type="InterPro" id="IPR051244">
    <property type="entry name" value="TCAF"/>
</dbReference>
<comment type="caution">
    <text evidence="3">The sequence shown here is derived from an EMBL/GenBank/DDBJ whole genome shotgun (WGS) entry which is preliminary data.</text>
</comment>
<dbReference type="OrthoDB" id="530844at2759"/>
<accession>A0A150G6G7</accession>
<dbReference type="InterPro" id="IPR031161">
    <property type="entry name" value="Peptidase_M60_dom"/>
</dbReference>
<feature type="region of interest" description="Disordered" evidence="1">
    <location>
        <begin position="769"/>
        <end position="821"/>
    </location>
</feature>
<dbReference type="EMBL" id="LSYV01000056">
    <property type="protein sequence ID" value="KXZ45424.1"/>
    <property type="molecule type" value="Genomic_DNA"/>
</dbReference>
<evidence type="ECO:0000256" key="1">
    <source>
        <dbReference type="SAM" id="MobiDB-lite"/>
    </source>
</evidence>
<dbReference type="GO" id="GO:0005886">
    <property type="term" value="C:plasma membrane"/>
    <property type="evidence" value="ECO:0007669"/>
    <property type="project" value="TreeGrafter"/>
</dbReference>
<dbReference type="Pfam" id="PF17291">
    <property type="entry name" value="M60-like_N"/>
    <property type="match status" value="1"/>
</dbReference>
<gene>
    <name evidence="3" type="ORF">GPECTOR_55g330</name>
</gene>
<dbReference type="Gene3D" id="1.10.390.30">
    <property type="entry name" value="Peptidase M60, enhancin-like domain 3"/>
    <property type="match status" value="1"/>
</dbReference>
<dbReference type="PANTHER" id="PTHR15730:SF5">
    <property type="entry name" value="SI:CH211-210B2.2-RELATED"/>
    <property type="match status" value="1"/>
</dbReference>
<dbReference type="AlphaFoldDB" id="A0A150G6G7"/>
<dbReference type="InterPro" id="IPR042279">
    <property type="entry name" value="Pep_M60_3"/>
</dbReference>
<dbReference type="SMART" id="SM01276">
    <property type="entry name" value="M60-like"/>
    <property type="match status" value="1"/>
</dbReference>
<dbReference type="GO" id="GO:0090314">
    <property type="term" value="P:positive regulation of protein targeting to membrane"/>
    <property type="evidence" value="ECO:0007669"/>
    <property type="project" value="TreeGrafter"/>
</dbReference>
<keyword evidence="4" id="KW-1185">Reference proteome</keyword>
<dbReference type="Gene3D" id="3.40.390.80">
    <property type="entry name" value="Peptidase M60, enhancin-like domain 2"/>
    <property type="match status" value="1"/>
</dbReference>
<evidence type="ECO:0000313" key="3">
    <source>
        <dbReference type="EMBL" id="KXZ45424.1"/>
    </source>
</evidence>
<dbReference type="GO" id="GO:0044325">
    <property type="term" value="F:transmembrane transporter binding"/>
    <property type="evidence" value="ECO:0007669"/>
    <property type="project" value="TreeGrafter"/>
</dbReference>
<proteinExistence type="predicted"/>
<evidence type="ECO:0000313" key="4">
    <source>
        <dbReference type="Proteomes" id="UP000075714"/>
    </source>
</evidence>
<dbReference type="InterPro" id="IPR035423">
    <property type="entry name" value="M60-like_N"/>
</dbReference>
<sequence length="821" mass="88243">MSVFSLVSPSAFPVVMGDAGEEGVPLPVVAASALASGGRVVAWGHEFALYDCCLAEDDTDLLLLNSFRWLAAPAAAMRGTEQPVRIAAYEGLGGARTALTKGVPQLLGSGFGGSPALSAVGSVVPLDNLTAAAADVDVYVIDAYGSYSGAQVAALTAFASRPGKGLMVMGHAWYWGYSNPPSAVLTDRPVNRVLWPLGLGLSSHALWGFVPAPSQLPPSNWTYYNVNITLGRLLEAATPGGRAFASTRMYGTANGGLTALLPILPPRTSAAAALPAFRPLLDALQRARSAPASASSAPAPAPSVGPQSPLDLRTSYPAHVLDVSMEAAAIRASDISSLAPSSSAAAFPGLPSPPGAAPTTLTLTVNGTYPGLREGWPNSGEGDVAWRSTGAYAPPGGRVTVTLLTPAAVGKGLRVQVGAHTDELGFKRTWLRVPSAVSSFNLNASSVAAGNPLGGLVFILVPRRSRLGSVRVRLSGVVQSPYYRLGVTKKSEWTNTVRKHPGPWAELDSGKLVLMFPSRAIRSMADPAPLLTFWNRVMDGMAYLANIPTDWPRQERFLVDADISAGWMHAGYPVMAYDSPADTWPYLLNVSTIQAEGSWGPFHELGHNLQYGPMEIPGCEEASNNIFSVYISLTVAGLKPSQLGDATPERRAELRRKYFASGARWRRDWNVWVALDTYLMLQEGFGWGFYRNVYGEYQRNPLLGQGEDARVQRWINVTSVVAGRNLVPFYETWGFPVDPATRAALARLPEWREDPVRSVRTAARRLARRSRLQEQQQRQQEGEREAGEQWQPAPTLSRRRLVGRGAAGPIRSSSWQQQRQI</sequence>
<feature type="domain" description="Peptidase M60" evidence="2">
    <location>
        <begin position="384"/>
        <end position="686"/>
    </location>
</feature>
<dbReference type="PANTHER" id="PTHR15730">
    <property type="entry name" value="EXPERIMENTAL AUTOIMMUNE PROSTATITIS ANTIGEN 2-RELATED"/>
    <property type="match status" value="1"/>
</dbReference>
<name>A0A150G6G7_GONPE</name>
<organism evidence="3 4">
    <name type="scientific">Gonium pectorale</name>
    <name type="common">Green alga</name>
    <dbReference type="NCBI Taxonomy" id="33097"/>
    <lineage>
        <taxon>Eukaryota</taxon>
        <taxon>Viridiplantae</taxon>
        <taxon>Chlorophyta</taxon>
        <taxon>core chlorophytes</taxon>
        <taxon>Chlorophyceae</taxon>
        <taxon>CS clade</taxon>
        <taxon>Chlamydomonadales</taxon>
        <taxon>Volvocaceae</taxon>
        <taxon>Gonium</taxon>
    </lineage>
</organism>
<dbReference type="Proteomes" id="UP000075714">
    <property type="component" value="Unassembled WGS sequence"/>
</dbReference>